<gene>
    <name evidence="1" type="ORF">TSPGSL018_5132</name>
</gene>
<name>A0A061RGR5_9CHLO</name>
<dbReference type="EMBL" id="GBEZ01016256">
    <property type="protein sequence ID" value="JAC69979.1"/>
    <property type="molecule type" value="Transcribed_RNA"/>
</dbReference>
<sequence length="65" mass="7075">KELEPVPGEQILFNALAGRAEQLRRECWRAVKPGVEADLRGFAARQAFVQASPDGTVGTNKQQPA</sequence>
<proteinExistence type="predicted"/>
<evidence type="ECO:0000313" key="1">
    <source>
        <dbReference type="EMBL" id="JAC69979.1"/>
    </source>
</evidence>
<feature type="non-terminal residue" evidence="1">
    <location>
        <position position="1"/>
    </location>
</feature>
<protein>
    <submittedName>
        <fullName evidence="1">Uncharacterized protein</fullName>
    </submittedName>
</protein>
<accession>A0A061RGR5</accession>
<organism evidence="1">
    <name type="scientific">Tetraselmis sp. GSL018</name>
    <dbReference type="NCBI Taxonomy" id="582737"/>
    <lineage>
        <taxon>Eukaryota</taxon>
        <taxon>Viridiplantae</taxon>
        <taxon>Chlorophyta</taxon>
        <taxon>core chlorophytes</taxon>
        <taxon>Chlorodendrophyceae</taxon>
        <taxon>Chlorodendrales</taxon>
        <taxon>Chlorodendraceae</taxon>
        <taxon>Tetraselmis</taxon>
    </lineage>
</organism>
<dbReference type="AlphaFoldDB" id="A0A061RGR5"/>
<reference evidence="1" key="1">
    <citation type="submission" date="2014-05" db="EMBL/GenBank/DDBJ databases">
        <title>The transcriptome of the halophilic microalga Tetraselmis sp. GSL018 isolated from the Great Salt Lake, Utah.</title>
        <authorList>
            <person name="Jinkerson R.E."/>
            <person name="D'Adamo S."/>
            <person name="Posewitz M.C."/>
        </authorList>
    </citation>
    <scope>NUCLEOTIDE SEQUENCE</scope>
    <source>
        <strain evidence="1">GSL018</strain>
    </source>
</reference>